<dbReference type="OrthoDB" id="3790593at2"/>
<dbReference type="Proteomes" id="UP000246018">
    <property type="component" value="Unassembled WGS sequence"/>
</dbReference>
<evidence type="ECO:0000313" key="1">
    <source>
        <dbReference type="EMBL" id="PVG82971.1"/>
    </source>
</evidence>
<name>A0A2T8FB79_9ACTN</name>
<sequence>MAERLLAAAASVLLAAVLLTGCSEDGDDYCEAVAEHQGALSEIAASGEPAAVLGALDIYRDLREQAPTDLADEWSTVVGALADLDEALDAAGVDPASYDPKETPEGLSDAERTRIEGAARHLGEPGTRAAMAGIEQHALDVCKTPLAR</sequence>
<reference evidence="1 2" key="1">
    <citation type="submission" date="2018-04" db="EMBL/GenBank/DDBJ databases">
        <title>Genome of Nocardioides gansuensis WSJ-1.</title>
        <authorList>
            <person name="Wu S."/>
            <person name="Wang G."/>
        </authorList>
    </citation>
    <scope>NUCLEOTIDE SEQUENCE [LARGE SCALE GENOMIC DNA]</scope>
    <source>
        <strain evidence="1 2">WSJ-1</strain>
    </source>
</reference>
<keyword evidence="2" id="KW-1185">Reference proteome</keyword>
<comment type="caution">
    <text evidence="1">The sequence shown here is derived from an EMBL/GenBank/DDBJ whole genome shotgun (WGS) entry which is preliminary data.</text>
</comment>
<proteinExistence type="predicted"/>
<dbReference type="PROSITE" id="PS51257">
    <property type="entry name" value="PROKAR_LIPOPROTEIN"/>
    <property type="match status" value="1"/>
</dbReference>
<dbReference type="RefSeq" id="WP_116572402.1">
    <property type="nucleotide sequence ID" value="NZ_QDGZ01000004.1"/>
</dbReference>
<evidence type="ECO:0000313" key="2">
    <source>
        <dbReference type="Proteomes" id="UP000246018"/>
    </source>
</evidence>
<gene>
    <name evidence="1" type="ORF">DDE18_11585</name>
</gene>
<dbReference type="AlphaFoldDB" id="A0A2T8FB79"/>
<dbReference type="EMBL" id="QDGZ01000004">
    <property type="protein sequence ID" value="PVG82971.1"/>
    <property type="molecule type" value="Genomic_DNA"/>
</dbReference>
<organism evidence="1 2">
    <name type="scientific">Nocardioides gansuensis</name>
    <dbReference type="NCBI Taxonomy" id="2138300"/>
    <lineage>
        <taxon>Bacteria</taxon>
        <taxon>Bacillati</taxon>
        <taxon>Actinomycetota</taxon>
        <taxon>Actinomycetes</taxon>
        <taxon>Propionibacteriales</taxon>
        <taxon>Nocardioidaceae</taxon>
        <taxon>Nocardioides</taxon>
    </lineage>
</organism>
<protein>
    <submittedName>
        <fullName evidence="1">Uncharacterized protein</fullName>
    </submittedName>
</protein>
<accession>A0A2T8FB79</accession>